<evidence type="ECO:0000256" key="2">
    <source>
        <dbReference type="ARBA" id="ARBA00022475"/>
    </source>
</evidence>
<evidence type="ECO:0000256" key="5">
    <source>
        <dbReference type="ARBA" id="ARBA00023136"/>
    </source>
</evidence>
<feature type="transmembrane region" description="Helical" evidence="6">
    <location>
        <begin position="114"/>
        <end position="136"/>
    </location>
</feature>
<feature type="transmembrane region" description="Helical" evidence="6">
    <location>
        <begin position="180"/>
        <end position="202"/>
    </location>
</feature>
<feature type="transmembrane region" description="Helical" evidence="6">
    <location>
        <begin position="6"/>
        <end position="27"/>
    </location>
</feature>
<dbReference type="Pfam" id="PF01810">
    <property type="entry name" value="LysE"/>
    <property type="match status" value="1"/>
</dbReference>
<evidence type="ECO:0000256" key="1">
    <source>
        <dbReference type="ARBA" id="ARBA00004651"/>
    </source>
</evidence>
<keyword evidence="8" id="KW-1185">Reference proteome</keyword>
<evidence type="ECO:0000256" key="3">
    <source>
        <dbReference type="ARBA" id="ARBA00022692"/>
    </source>
</evidence>
<gene>
    <name evidence="7" type="ORF">FHX33_000879</name>
</gene>
<feature type="transmembrane region" description="Helical" evidence="6">
    <location>
        <begin position="142"/>
        <end position="168"/>
    </location>
</feature>
<comment type="subcellular location">
    <subcellularLocation>
        <location evidence="1">Cell membrane</location>
        <topology evidence="1">Multi-pass membrane protein</topology>
    </subcellularLocation>
</comment>
<dbReference type="AlphaFoldDB" id="A0A7W4UU84"/>
<dbReference type="EMBL" id="JACHVP010000001">
    <property type="protein sequence ID" value="MBB2966147.1"/>
    <property type="molecule type" value="Genomic_DNA"/>
</dbReference>
<reference evidence="7 8" key="1">
    <citation type="submission" date="2020-08" db="EMBL/GenBank/DDBJ databases">
        <title>Sequencing the genomes of 1000 actinobacteria strains.</title>
        <authorList>
            <person name="Klenk H.-P."/>
        </authorList>
    </citation>
    <scope>NUCLEOTIDE SEQUENCE [LARGE SCALE GENOMIC DNA]</scope>
    <source>
        <strain evidence="7 8">DSM 20146</strain>
    </source>
</reference>
<keyword evidence="5 6" id="KW-0472">Membrane</keyword>
<dbReference type="PIRSF" id="PIRSF006324">
    <property type="entry name" value="LeuE"/>
    <property type="match status" value="1"/>
</dbReference>
<keyword evidence="3 6" id="KW-0812">Transmembrane</keyword>
<feature type="transmembrane region" description="Helical" evidence="6">
    <location>
        <begin position="74"/>
        <end position="93"/>
    </location>
</feature>
<sequence>MIDVTVIPVFLLASLFICIAPGTDMAYMLAVGITGGRGAALRASAGVALGVLVYSVVVAAGVGELVRQYPWSLGVIRVVGGVYLIWLSARAFLDARRGASFAASPRTTRWFRQGLVVNLTNPKMALFFLAFLPQFLGSATSSVAQFIVLGLCFMLIGYIVDTAVGLLASTLQRRLAAKPSAGRTLSVAAGVVYLCLAGVVAWELVAG</sequence>
<dbReference type="GO" id="GO:0015171">
    <property type="term" value="F:amino acid transmembrane transporter activity"/>
    <property type="evidence" value="ECO:0007669"/>
    <property type="project" value="TreeGrafter"/>
</dbReference>
<dbReference type="RefSeq" id="WP_021765079.1">
    <property type="nucleotide sequence ID" value="NZ_JACHVP010000001.1"/>
</dbReference>
<evidence type="ECO:0000313" key="8">
    <source>
        <dbReference type="Proteomes" id="UP000538196"/>
    </source>
</evidence>
<evidence type="ECO:0000256" key="4">
    <source>
        <dbReference type="ARBA" id="ARBA00022989"/>
    </source>
</evidence>
<dbReference type="GO" id="GO:0005886">
    <property type="term" value="C:plasma membrane"/>
    <property type="evidence" value="ECO:0007669"/>
    <property type="project" value="UniProtKB-SubCell"/>
</dbReference>
<dbReference type="Proteomes" id="UP000538196">
    <property type="component" value="Unassembled WGS sequence"/>
</dbReference>
<feature type="transmembrane region" description="Helical" evidence="6">
    <location>
        <begin position="39"/>
        <end position="62"/>
    </location>
</feature>
<dbReference type="PANTHER" id="PTHR30086">
    <property type="entry name" value="ARGININE EXPORTER PROTEIN ARGO"/>
    <property type="match status" value="1"/>
</dbReference>
<dbReference type="InterPro" id="IPR001123">
    <property type="entry name" value="LeuE-type"/>
</dbReference>
<keyword evidence="4 6" id="KW-1133">Transmembrane helix</keyword>
<protein>
    <submittedName>
        <fullName evidence="7">Threonine/homoserine/homoserine lactone efflux protein</fullName>
    </submittedName>
</protein>
<name>A0A7W4UU84_LEIAQ</name>
<dbReference type="PANTHER" id="PTHR30086:SF20">
    <property type="entry name" value="ARGININE EXPORTER PROTEIN ARGO-RELATED"/>
    <property type="match status" value="1"/>
</dbReference>
<evidence type="ECO:0000256" key="6">
    <source>
        <dbReference type="SAM" id="Phobius"/>
    </source>
</evidence>
<comment type="caution">
    <text evidence="7">The sequence shown here is derived from an EMBL/GenBank/DDBJ whole genome shotgun (WGS) entry which is preliminary data.</text>
</comment>
<keyword evidence="2" id="KW-1003">Cell membrane</keyword>
<proteinExistence type="predicted"/>
<accession>A0A7W4UU84</accession>
<evidence type="ECO:0000313" key="7">
    <source>
        <dbReference type="EMBL" id="MBB2966147.1"/>
    </source>
</evidence>
<organism evidence="7 8">
    <name type="scientific">Leifsonia aquatica</name>
    <name type="common">Corynebacterium aquaticum</name>
    <dbReference type="NCBI Taxonomy" id="144185"/>
    <lineage>
        <taxon>Bacteria</taxon>
        <taxon>Bacillati</taxon>
        <taxon>Actinomycetota</taxon>
        <taxon>Actinomycetes</taxon>
        <taxon>Micrococcales</taxon>
        <taxon>Microbacteriaceae</taxon>
        <taxon>Leifsonia</taxon>
    </lineage>
</organism>